<dbReference type="EMBL" id="QROE01000001">
    <property type="protein sequence ID" value="RHK98311.1"/>
    <property type="molecule type" value="Genomic_DNA"/>
</dbReference>
<evidence type="ECO:0000313" key="2">
    <source>
        <dbReference type="EMBL" id="RHK98311.1"/>
    </source>
</evidence>
<protein>
    <submittedName>
        <fullName evidence="2">Uncharacterized protein</fullName>
    </submittedName>
</protein>
<evidence type="ECO:0000313" key="4">
    <source>
        <dbReference type="Proteomes" id="UP000284267"/>
    </source>
</evidence>
<dbReference type="AlphaFoldDB" id="A0A415HVN5"/>
<comment type="caution">
    <text evidence="2">The sequence shown here is derived from an EMBL/GenBank/DDBJ whole genome shotgun (WGS) entry which is preliminary data.</text>
</comment>
<name>A0A415HVN5_9FIRM</name>
<dbReference type="EMBL" id="QRHZ01000001">
    <property type="protein sequence ID" value="RHG20096.1"/>
    <property type="molecule type" value="Genomic_DNA"/>
</dbReference>
<reference evidence="3 4" key="1">
    <citation type="submission" date="2018-08" db="EMBL/GenBank/DDBJ databases">
        <title>A genome reference for cultivated species of the human gut microbiota.</title>
        <authorList>
            <person name="Zou Y."/>
            <person name="Xue W."/>
            <person name="Luo G."/>
        </authorList>
    </citation>
    <scope>NUCLEOTIDE SEQUENCE [LARGE SCALE GENOMIC DNA]</scope>
    <source>
        <strain evidence="2 4">AF39-4</strain>
        <strain evidence="1 3">AM22-9LB</strain>
    </source>
</reference>
<accession>A0A415HVN5</accession>
<evidence type="ECO:0000313" key="1">
    <source>
        <dbReference type="EMBL" id="RHG20096.1"/>
    </source>
</evidence>
<sequence length="87" mass="10143">MKRLTIQEFPRTDILWNKVNEIIDYINKKENNNPESLYAIKNIETGEIIFNARGGAYQNKEAAISKCLELGQETHKLVEYKLSEEQL</sequence>
<organism evidence="2 4">
    <name type="scientific">Blautia obeum</name>
    <dbReference type="NCBI Taxonomy" id="40520"/>
    <lineage>
        <taxon>Bacteria</taxon>
        <taxon>Bacillati</taxon>
        <taxon>Bacillota</taxon>
        <taxon>Clostridia</taxon>
        <taxon>Lachnospirales</taxon>
        <taxon>Lachnospiraceae</taxon>
        <taxon>Blautia</taxon>
    </lineage>
</organism>
<dbReference type="RefSeq" id="WP_118197418.1">
    <property type="nucleotide sequence ID" value="NZ_CABJDZ010000001.1"/>
</dbReference>
<dbReference type="Proteomes" id="UP000284220">
    <property type="component" value="Unassembled WGS sequence"/>
</dbReference>
<evidence type="ECO:0000313" key="3">
    <source>
        <dbReference type="Proteomes" id="UP000284220"/>
    </source>
</evidence>
<dbReference type="Proteomes" id="UP000284267">
    <property type="component" value="Unassembled WGS sequence"/>
</dbReference>
<proteinExistence type="predicted"/>
<gene>
    <name evidence="2" type="ORF">DW040_03105</name>
    <name evidence="1" type="ORF">DW272_02495</name>
</gene>